<dbReference type="InterPro" id="IPR031915">
    <property type="entry name" value="Clr2_N"/>
</dbReference>
<dbReference type="GO" id="GO:0033553">
    <property type="term" value="C:rDNA heterochromatin"/>
    <property type="evidence" value="ECO:0007669"/>
    <property type="project" value="TreeGrafter"/>
</dbReference>
<dbReference type="InterPro" id="IPR038986">
    <property type="entry name" value="Clr2"/>
</dbReference>
<dbReference type="Pfam" id="PF16761">
    <property type="entry name" value="Clr2_transil"/>
    <property type="match status" value="1"/>
</dbReference>
<dbReference type="PANTHER" id="PTHR38046:SF1">
    <property type="entry name" value="CRYPTIC LOCI REGULATOR 2"/>
    <property type="match status" value="1"/>
</dbReference>
<dbReference type="EMBL" id="PUHQ01000036">
    <property type="protein sequence ID" value="KAG0661267.1"/>
    <property type="molecule type" value="Genomic_DNA"/>
</dbReference>
<evidence type="ECO:0000259" key="1">
    <source>
        <dbReference type="Pfam" id="PF16761"/>
    </source>
</evidence>
<name>A0A9P6W3C4_RHOMI</name>
<dbReference type="AlphaFoldDB" id="A0A9P6W3C4"/>
<keyword evidence="3" id="KW-1185">Reference proteome</keyword>
<sequence>MNHPAVHVQLRTGRREDPHTVFLRAGFSDGSAGHRPPTVRVGTKAGAGSATLYRWQAVPDTESISMKWRAHAGDAIGELLGLEGHCALATWPNGYALYEETSWKPGGEGKPRRDRYLFGTGHHTFRSGAEAAPHMRYLVERVTDPDAVCICRYCPRQPADKSTANSTAASATRDETRALALHTDLTAAPPYDLVRAFLHRRGEVVEAAGKMGFVVGSTRHRGTRTYEIRRFGGGSVQVDAARVVPAITALQQRTDKDSPDIRAAERISSLCSIHLEQKQMFVGLERIVLGDLVRIDKAGAKLLLVDDMKVVEKRPKLAGRAVTARQTGIPNNESNTLNNIKSLPPPLPGFAWELGRRLQVDIHRVLGRFHPPTMYADWVAVEQQLVEAGTAADDALFLEAAAAGLGPPQVLPMSASLKPGDRARVACTGDL</sequence>
<organism evidence="2 3">
    <name type="scientific">Rhodotorula mucilaginosa</name>
    <name type="common">Yeast</name>
    <name type="synonym">Rhodotorula rubra</name>
    <dbReference type="NCBI Taxonomy" id="5537"/>
    <lineage>
        <taxon>Eukaryota</taxon>
        <taxon>Fungi</taxon>
        <taxon>Dikarya</taxon>
        <taxon>Basidiomycota</taxon>
        <taxon>Pucciniomycotina</taxon>
        <taxon>Microbotryomycetes</taxon>
        <taxon>Sporidiobolales</taxon>
        <taxon>Sporidiobolaceae</taxon>
        <taxon>Rhodotorula</taxon>
    </lineage>
</organism>
<evidence type="ECO:0000313" key="2">
    <source>
        <dbReference type="EMBL" id="KAG0661267.1"/>
    </source>
</evidence>
<accession>A0A9P6W3C4</accession>
<dbReference type="GO" id="GO:0031934">
    <property type="term" value="C:mating-type region heterochromatin"/>
    <property type="evidence" value="ECO:0007669"/>
    <property type="project" value="TreeGrafter"/>
</dbReference>
<dbReference type="GO" id="GO:0030466">
    <property type="term" value="P:silent mating-type cassette heterochromatin formation"/>
    <property type="evidence" value="ECO:0007669"/>
    <property type="project" value="TreeGrafter"/>
</dbReference>
<gene>
    <name evidence="2" type="ORF">C6P46_004038</name>
</gene>
<protein>
    <recommendedName>
        <fullName evidence="1">Cryptic loci regulator 2 N-terminal domain-containing protein</fullName>
    </recommendedName>
</protein>
<proteinExistence type="predicted"/>
<dbReference type="Proteomes" id="UP000777482">
    <property type="component" value="Unassembled WGS sequence"/>
</dbReference>
<feature type="domain" description="Cryptic loci regulator 2 N-terminal" evidence="1">
    <location>
        <begin position="87"/>
        <end position="154"/>
    </location>
</feature>
<comment type="caution">
    <text evidence="2">The sequence shown here is derived from an EMBL/GenBank/DDBJ whole genome shotgun (WGS) entry which is preliminary data.</text>
</comment>
<evidence type="ECO:0000313" key="3">
    <source>
        <dbReference type="Proteomes" id="UP000777482"/>
    </source>
</evidence>
<dbReference type="GO" id="GO:0070824">
    <property type="term" value="C:SHREC complex"/>
    <property type="evidence" value="ECO:0007669"/>
    <property type="project" value="InterPro"/>
</dbReference>
<dbReference type="PANTHER" id="PTHR38046">
    <property type="entry name" value="CRYPTIC LOCI REGULATOR 2"/>
    <property type="match status" value="1"/>
</dbReference>
<reference evidence="2 3" key="1">
    <citation type="submission" date="2020-11" db="EMBL/GenBank/DDBJ databases">
        <title>Kefir isolates.</title>
        <authorList>
            <person name="Marcisauskas S."/>
            <person name="Kim Y."/>
            <person name="Blasche S."/>
        </authorList>
    </citation>
    <scope>NUCLEOTIDE SEQUENCE [LARGE SCALE GENOMIC DNA]</scope>
    <source>
        <strain evidence="2 3">KR</strain>
    </source>
</reference>